<dbReference type="AlphaFoldDB" id="A0A7G6WZP2"/>
<gene>
    <name evidence="1" type="ORF">F1D05_17980</name>
</gene>
<organism evidence="1 2">
    <name type="scientific">Kribbella qitaiheensis</name>
    <dbReference type="NCBI Taxonomy" id="1544730"/>
    <lineage>
        <taxon>Bacteria</taxon>
        <taxon>Bacillati</taxon>
        <taxon>Actinomycetota</taxon>
        <taxon>Actinomycetes</taxon>
        <taxon>Propionibacteriales</taxon>
        <taxon>Kribbellaceae</taxon>
        <taxon>Kribbella</taxon>
    </lineage>
</organism>
<proteinExistence type="predicted"/>
<dbReference type="EMBL" id="CP043661">
    <property type="protein sequence ID" value="QNE19457.1"/>
    <property type="molecule type" value="Genomic_DNA"/>
</dbReference>
<evidence type="ECO:0000313" key="1">
    <source>
        <dbReference type="EMBL" id="QNE19457.1"/>
    </source>
</evidence>
<dbReference type="KEGG" id="kqi:F1D05_17980"/>
<reference evidence="2" key="1">
    <citation type="submission" date="2019-09" db="EMBL/GenBank/DDBJ databases">
        <title>Antimicrobial potential of Antarctic Bacteria.</title>
        <authorList>
            <person name="Benaud N."/>
            <person name="Edwards R.J."/>
            <person name="Ferrari B.C."/>
        </authorList>
    </citation>
    <scope>NUCLEOTIDE SEQUENCE [LARGE SCALE GENOMIC DNA]</scope>
    <source>
        <strain evidence="2">SPB151</strain>
    </source>
</reference>
<keyword evidence="2" id="KW-1185">Reference proteome</keyword>
<reference evidence="1 2" key="2">
    <citation type="journal article" date="2020" name="Microbiol. Resour. Announc.">
        <title>Antarctic desert soil bacteria exhibit high novel natural product potential, evaluated through long-read genome sequencing and comparative genomics.</title>
        <authorList>
            <person name="Benaud N."/>
            <person name="Edwards R.J."/>
            <person name="Amos T.G."/>
            <person name="D'Agostino P.M."/>
            <person name="Gutierrez-Chavez C."/>
            <person name="Montgomery K."/>
            <person name="Nicetic I."/>
            <person name="Ferrari B.C."/>
        </authorList>
    </citation>
    <scope>NUCLEOTIDE SEQUENCE [LARGE SCALE GENOMIC DNA]</scope>
    <source>
        <strain evidence="1 2">SPB151</strain>
    </source>
</reference>
<accession>A0A7G6WZP2</accession>
<evidence type="ECO:0000313" key="2">
    <source>
        <dbReference type="Proteomes" id="UP000515563"/>
    </source>
</evidence>
<name>A0A7G6WZP2_9ACTN</name>
<sequence>MSEAWAVVLTGERLRLRLNGVAAHRIALQRVTLRSNTELLIMVADSAREFESTGVSRRLDPDLTAPRIAALTQVIIALDNKFLDANPIWR</sequence>
<protein>
    <submittedName>
        <fullName evidence="1">Uncharacterized protein</fullName>
    </submittedName>
</protein>
<dbReference type="Proteomes" id="UP000515563">
    <property type="component" value="Chromosome"/>
</dbReference>
<dbReference type="RefSeq" id="WP_185448733.1">
    <property type="nucleotide sequence ID" value="NZ_CP043661.1"/>
</dbReference>